<gene>
    <name evidence="1" type="ORF">FB45DRAFT_1067792</name>
</gene>
<keyword evidence="2" id="KW-1185">Reference proteome</keyword>
<name>A0AAD7B140_9AGAR</name>
<protein>
    <submittedName>
        <fullName evidence="1">Uncharacterized protein</fullName>
    </submittedName>
</protein>
<dbReference type="EMBL" id="JARKIF010000049">
    <property type="protein sequence ID" value="KAJ7607469.1"/>
    <property type="molecule type" value="Genomic_DNA"/>
</dbReference>
<evidence type="ECO:0000313" key="2">
    <source>
        <dbReference type="Proteomes" id="UP001221142"/>
    </source>
</evidence>
<organism evidence="1 2">
    <name type="scientific">Roridomyces roridus</name>
    <dbReference type="NCBI Taxonomy" id="1738132"/>
    <lineage>
        <taxon>Eukaryota</taxon>
        <taxon>Fungi</taxon>
        <taxon>Dikarya</taxon>
        <taxon>Basidiomycota</taxon>
        <taxon>Agaricomycotina</taxon>
        <taxon>Agaricomycetes</taxon>
        <taxon>Agaricomycetidae</taxon>
        <taxon>Agaricales</taxon>
        <taxon>Marasmiineae</taxon>
        <taxon>Mycenaceae</taxon>
        <taxon>Roridomyces</taxon>
    </lineage>
</organism>
<evidence type="ECO:0000313" key="1">
    <source>
        <dbReference type="EMBL" id="KAJ7607469.1"/>
    </source>
</evidence>
<comment type="caution">
    <text evidence="1">The sequence shown here is derived from an EMBL/GenBank/DDBJ whole genome shotgun (WGS) entry which is preliminary data.</text>
</comment>
<dbReference type="InterPro" id="IPR052980">
    <property type="entry name" value="Crinkler_effector"/>
</dbReference>
<reference evidence="1" key="1">
    <citation type="submission" date="2023-03" db="EMBL/GenBank/DDBJ databases">
        <title>Massive genome expansion in bonnet fungi (Mycena s.s.) driven by repeated elements and novel gene families across ecological guilds.</title>
        <authorList>
            <consortium name="Lawrence Berkeley National Laboratory"/>
            <person name="Harder C.B."/>
            <person name="Miyauchi S."/>
            <person name="Viragh M."/>
            <person name="Kuo A."/>
            <person name="Thoen E."/>
            <person name="Andreopoulos B."/>
            <person name="Lu D."/>
            <person name="Skrede I."/>
            <person name="Drula E."/>
            <person name="Henrissat B."/>
            <person name="Morin E."/>
            <person name="Kohler A."/>
            <person name="Barry K."/>
            <person name="LaButti K."/>
            <person name="Morin E."/>
            <person name="Salamov A."/>
            <person name="Lipzen A."/>
            <person name="Mereny Z."/>
            <person name="Hegedus B."/>
            <person name="Baldrian P."/>
            <person name="Stursova M."/>
            <person name="Weitz H."/>
            <person name="Taylor A."/>
            <person name="Grigoriev I.V."/>
            <person name="Nagy L.G."/>
            <person name="Martin F."/>
            <person name="Kauserud H."/>
        </authorList>
    </citation>
    <scope>NUCLEOTIDE SEQUENCE</scope>
    <source>
        <strain evidence="1">9284</strain>
    </source>
</reference>
<accession>A0AAD7B140</accession>
<dbReference type="PANTHER" id="PTHR33129:SF3">
    <property type="entry name" value="HOT SPOT (RHS) PROTEIN, PUTATIVE-RELATED"/>
    <property type="match status" value="1"/>
</dbReference>
<dbReference type="PANTHER" id="PTHR33129">
    <property type="entry name" value="PROTEIN KINASE DOMAIN-CONTAINING PROTEIN-RELATED"/>
    <property type="match status" value="1"/>
</dbReference>
<dbReference type="Proteomes" id="UP001221142">
    <property type="component" value="Unassembled WGS sequence"/>
</dbReference>
<dbReference type="AlphaFoldDB" id="A0AAD7B140"/>
<proteinExistence type="predicted"/>
<sequence>MAGNDMLPGFSRPDPPSRYLDLYASLWPQGSESDRLAPYIIPKTIDVDRVWTDDDPMEGDRPKLVFKYIDVARNPQFQIAKAKYVPKMIIRDEYDNFLMDASAKGQGKWRFFLTGHPGIGKSIDAVYMLCRLISKGQPVFFMPDATSVCYFSQSGVQELESTEINKYMKKMPVELALNASWLLIDNDEPVDWVPRDWVKDGKFTVWTASPEKNRMHHFQKRMDAEIWVMKPWSADEIAAYIVLMNLQRQAIMDKIQMFGPIPRHIFAIQTNTTNSQGINDIINAALDKNFLSSFSTKDGVQDASHRMFLAKPKETEDALSGNVTIDRTEFSFEFLSNFIIARTIELMGRRLENIQNQLAMALNRPDTRSVAGTFVERLLHRAFITKKMPVPSGSVFGTGDNIIRRSVFLYGQAQNFAIESCDTAVLQTRPLYLQPHAQNFAAVDAIIVTSSTVCLIQSSLSNTHSHNIATLLQIIARLGAYSRGRGGQAKFFDVEKLNLVYCLLGIDAAPVSNLVQEARKAAKDLRDDPDAPKQHKPLAALIGRQRLARLTVEGLLFNPVQDGLTHLPVV</sequence>